<dbReference type="RefSeq" id="WP_073627637.1">
    <property type="nucleotide sequence ID" value="NZ_FRXO01000003.1"/>
</dbReference>
<dbReference type="InterPro" id="IPR002347">
    <property type="entry name" value="SDR_fam"/>
</dbReference>
<dbReference type="InterPro" id="IPR036291">
    <property type="entry name" value="NAD(P)-bd_dom_sf"/>
</dbReference>
<dbReference type="PANTHER" id="PTHR43639:SF1">
    <property type="entry name" value="SHORT-CHAIN DEHYDROGENASE_REDUCTASE FAMILY PROTEIN"/>
    <property type="match status" value="1"/>
</dbReference>
<dbReference type="PRINTS" id="PR00081">
    <property type="entry name" value="GDHRDH"/>
</dbReference>
<dbReference type="Pfam" id="PF00106">
    <property type="entry name" value="adh_short"/>
    <property type="match status" value="1"/>
</dbReference>
<protein>
    <submittedName>
        <fullName evidence="4">NAD(P)-dependent dehydrogenase, short-chain alcohol dehydrogenase family</fullName>
    </submittedName>
</protein>
<dbReference type="Proteomes" id="UP000186406">
    <property type="component" value="Unassembled WGS sequence"/>
</dbReference>
<evidence type="ECO:0000256" key="3">
    <source>
        <dbReference type="RuleBase" id="RU000363"/>
    </source>
</evidence>
<dbReference type="AlphaFoldDB" id="A0A1M7ZHW1"/>
<comment type="similarity">
    <text evidence="1 3">Belongs to the short-chain dehydrogenases/reductases (SDR) family.</text>
</comment>
<proteinExistence type="inferred from homology"/>
<evidence type="ECO:0000313" key="5">
    <source>
        <dbReference type="Proteomes" id="UP000186406"/>
    </source>
</evidence>
<dbReference type="EMBL" id="FRXO01000003">
    <property type="protein sequence ID" value="SHO64495.1"/>
    <property type="molecule type" value="Genomic_DNA"/>
</dbReference>
<keyword evidence="5" id="KW-1185">Reference proteome</keyword>
<evidence type="ECO:0000256" key="1">
    <source>
        <dbReference type="ARBA" id="ARBA00006484"/>
    </source>
</evidence>
<dbReference type="SUPFAM" id="SSF51735">
    <property type="entry name" value="NAD(P)-binding Rossmann-fold domains"/>
    <property type="match status" value="1"/>
</dbReference>
<keyword evidence="2" id="KW-0560">Oxidoreductase</keyword>
<dbReference type="PRINTS" id="PR00080">
    <property type="entry name" value="SDRFAMILY"/>
</dbReference>
<evidence type="ECO:0000313" key="4">
    <source>
        <dbReference type="EMBL" id="SHO64495.1"/>
    </source>
</evidence>
<dbReference type="PANTHER" id="PTHR43639">
    <property type="entry name" value="OXIDOREDUCTASE, SHORT-CHAIN DEHYDROGENASE/REDUCTASE FAMILY (AFU_ORTHOLOGUE AFUA_5G02870)"/>
    <property type="match status" value="1"/>
</dbReference>
<organism evidence="4 5">
    <name type="scientific">Pseudoxanthobacter soli DSM 19599</name>
    <dbReference type="NCBI Taxonomy" id="1123029"/>
    <lineage>
        <taxon>Bacteria</taxon>
        <taxon>Pseudomonadati</taxon>
        <taxon>Pseudomonadota</taxon>
        <taxon>Alphaproteobacteria</taxon>
        <taxon>Hyphomicrobiales</taxon>
        <taxon>Segnochrobactraceae</taxon>
        <taxon>Pseudoxanthobacter</taxon>
    </lineage>
</organism>
<name>A0A1M7ZHW1_9HYPH</name>
<evidence type="ECO:0000256" key="2">
    <source>
        <dbReference type="ARBA" id="ARBA00023002"/>
    </source>
</evidence>
<sequence length="258" mass="27083">MTRGSTAITRTALVTGGARRIGRAIVEDLADHGWAVAIHSYCSQDEARSLAGVITARGGRAAVVATDLAGPDCAATLLSEARAALGPIGCLVNNAAMFEDDSFATMDAAGLDHHLKINLTTPLMVAQAFAAALGETEHGLIVNMIDQRVWKPTPQHFSYSVAKAGLWAATRTMAQALAPRVRVVGIGPGPTLPSARQSEADFHRQSQALLLGAGPELGEFGRTVRFLAETPSITGQMIALDGGQHLAWQTPDVLDVNE</sequence>
<gene>
    <name evidence="4" type="ORF">SAMN02745172_01732</name>
</gene>
<dbReference type="Gene3D" id="3.40.50.720">
    <property type="entry name" value="NAD(P)-binding Rossmann-like Domain"/>
    <property type="match status" value="1"/>
</dbReference>
<dbReference type="STRING" id="1123029.SAMN02745172_01732"/>
<dbReference type="GO" id="GO:0016491">
    <property type="term" value="F:oxidoreductase activity"/>
    <property type="evidence" value="ECO:0007669"/>
    <property type="project" value="UniProtKB-KW"/>
</dbReference>
<accession>A0A1M7ZHW1</accession>
<reference evidence="4 5" key="1">
    <citation type="submission" date="2016-12" db="EMBL/GenBank/DDBJ databases">
        <authorList>
            <person name="Song W.-J."/>
            <person name="Kurnit D.M."/>
        </authorList>
    </citation>
    <scope>NUCLEOTIDE SEQUENCE [LARGE SCALE GENOMIC DNA]</scope>
    <source>
        <strain evidence="4 5">DSM 19599</strain>
    </source>
</reference>
<dbReference type="OrthoDB" id="9786360at2"/>
<dbReference type="NCBIfam" id="NF006597">
    <property type="entry name" value="PRK09134.1"/>
    <property type="match status" value="1"/>
</dbReference>